<feature type="domain" description="RING-type" evidence="4">
    <location>
        <begin position="496"/>
        <end position="547"/>
    </location>
</feature>
<feature type="region of interest" description="Disordered" evidence="3">
    <location>
        <begin position="160"/>
        <end position="203"/>
    </location>
</feature>
<dbReference type="InParanoid" id="A0A5J5EYG2"/>
<dbReference type="EMBL" id="VXIS01000079">
    <property type="protein sequence ID" value="KAA8907452.1"/>
    <property type="molecule type" value="Genomic_DNA"/>
</dbReference>
<protein>
    <recommendedName>
        <fullName evidence="4">RING-type domain-containing protein</fullName>
    </recommendedName>
</protein>
<name>A0A5J5EYG2_9PEZI</name>
<dbReference type="SUPFAM" id="SSF57850">
    <property type="entry name" value="RING/U-box"/>
    <property type="match status" value="1"/>
</dbReference>
<feature type="region of interest" description="Disordered" evidence="3">
    <location>
        <begin position="453"/>
        <end position="486"/>
    </location>
</feature>
<dbReference type="InterPro" id="IPR013083">
    <property type="entry name" value="Znf_RING/FYVE/PHD"/>
</dbReference>
<evidence type="ECO:0000256" key="1">
    <source>
        <dbReference type="PROSITE-ProRule" id="PRU00175"/>
    </source>
</evidence>
<feature type="coiled-coil region" evidence="2">
    <location>
        <begin position="99"/>
        <end position="145"/>
    </location>
</feature>
<dbReference type="SMART" id="SM00184">
    <property type="entry name" value="RING"/>
    <property type="match status" value="1"/>
</dbReference>
<gene>
    <name evidence="5" type="ORF">FN846DRAFT_947080</name>
</gene>
<feature type="region of interest" description="Disordered" evidence="3">
    <location>
        <begin position="398"/>
        <end position="418"/>
    </location>
</feature>
<evidence type="ECO:0000313" key="6">
    <source>
        <dbReference type="Proteomes" id="UP000326924"/>
    </source>
</evidence>
<dbReference type="OrthoDB" id="1711136at2759"/>
<keyword evidence="1" id="KW-0862">Zinc</keyword>
<evidence type="ECO:0000256" key="2">
    <source>
        <dbReference type="SAM" id="Coils"/>
    </source>
</evidence>
<dbReference type="PROSITE" id="PS50089">
    <property type="entry name" value="ZF_RING_2"/>
    <property type="match status" value="1"/>
</dbReference>
<dbReference type="AlphaFoldDB" id="A0A5J5EYG2"/>
<feature type="compositionally biased region" description="Basic and acidic residues" evidence="3">
    <location>
        <begin position="453"/>
        <end position="466"/>
    </location>
</feature>
<feature type="region of interest" description="Disordered" evidence="3">
    <location>
        <begin position="316"/>
        <end position="358"/>
    </location>
</feature>
<evidence type="ECO:0000259" key="4">
    <source>
        <dbReference type="PROSITE" id="PS50089"/>
    </source>
</evidence>
<feature type="compositionally biased region" description="Low complexity" evidence="3">
    <location>
        <begin position="346"/>
        <end position="355"/>
    </location>
</feature>
<dbReference type="InterPro" id="IPR001841">
    <property type="entry name" value="Znf_RING"/>
</dbReference>
<proteinExistence type="predicted"/>
<dbReference type="Proteomes" id="UP000326924">
    <property type="component" value="Unassembled WGS sequence"/>
</dbReference>
<keyword evidence="6" id="KW-1185">Reference proteome</keyword>
<sequence length="559" mass="63716">MESPTSRPDRSRRRSESTVPGRRQRRPSDCDDDVRERRPLSRRVGSISSPIVTVRASADRSRSLNLPGEPSWRIQPEEARAQIITLEGQIERLQMRLLEDRLLENRHDARRERVRAELEAEEPSRNRLRAELIEAESLRREETRRSRIRAELETLRPSPLLFGERTTAPNTATSRPPAGVRLSSNFAEGANGSAHSEDEERRRSIRQRLGELVRDVPPGQTTNPVPLFAISPTLTREPVSPSRPNRGTLIDNARNEAWRHRTIPDVAAAADLDWSESPARTTRDRLWRLENSLHDLEPELEHFPGSAMRTFEIQRSSLTPGRDNGRSSPGRTPPSRATEDAPTPRPTLRPNLRPLRPTEAELARERLRAVWGDFEAEDYVSPITSLFQRSWANAERARRNQEASASTQPDGPIPSLERTPAELIQPDATARVQLQQLQLDLFREAAFVSPRQATERLRQRRRDLQREQQVPTNSLDTQKGRPPPLESEDMKLECECKICFGQIADTLLLPCAHLVVCQWCADQIGAKTKDQMPRHLHSPPVMCPMCRTVVVDRIKVYRG</sequence>
<keyword evidence="1" id="KW-0479">Metal-binding</keyword>
<feature type="region of interest" description="Disordered" evidence="3">
    <location>
        <begin position="1"/>
        <end position="48"/>
    </location>
</feature>
<comment type="caution">
    <text evidence="5">The sequence shown here is derived from an EMBL/GenBank/DDBJ whole genome shotgun (WGS) entry which is preliminary data.</text>
</comment>
<organism evidence="5 6">
    <name type="scientific">Sphaerosporella brunnea</name>
    <dbReference type="NCBI Taxonomy" id="1250544"/>
    <lineage>
        <taxon>Eukaryota</taxon>
        <taxon>Fungi</taxon>
        <taxon>Dikarya</taxon>
        <taxon>Ascomycota</taxon>
        <taxon>Pezizomycotina</taxon>
        <taxon>Pezizomycetes</taxon>
        <taxon>Pezizales</taxon>
        <taxon>Pyronemataceae</taxon>
        <taxon>Sphaerosporella</taxon>
    </lineage>
</organism>
<evidence type="ECO:0000256" key="3">
    <source>
        <dbReference type="SAM" id="MobiDB-lite"/>
    </source>
</evidence>
<reference evidence="5 6" key="1">
    <citation type="submission" date="2019-09" db="EMBL/GenBank/DDBJ databases">
        <title>Draft genome of the ectomycorrhizal ascomycete Sphaerosporella brunnea.</title>
        <authorList>
            <consortium name="DOE Joint Genome Institute"/>
            <person name="Benucci G.M."/>
            <person name="Marozzi G."/>
            <person name="Antonielli L."/>
            <person name="Sanchez S."/>
            <person name="Marco P."/>
            <person name="Wang X."/>
            <person name="Falini L.B."/>
            <person name="Barry K."/>
            <person name="Haridas S."/>
            <person name="Lipzen A."/>
            <person name="Labutti K."/>
            <person name="Grigoriev I.V."/>
            <person name="Murat C."/>
            <person name="Martin F."/>
            <person name="Albertini E."/>
            <person name="Donnini D."/>
            <person name="Bonito G."/>
        </authorList>
    </citation>
    <scope>NUCLEOTIDE SEQUENCE [LARGE SCALE GENOMIC DNA]</scope>
    <source>
        <strain evidence="5 6">Sb_GMNB300</strain>
    </source>
</reference>
<accession>A0A5J5EYG2</accession>
<dbReference type="GO" id="GO:0008270">
    <property type="term" value="F:zinc ion binding"/>
    <property type="evidence" value="ECO:0007669"/>
    <property type="project" value="UniProtKB-KW"/>
</dbReference>
<feature type="compositionally biased region" description="Basic and acidic residues" evidence="3">
    <location>
        <begin position="26"/>
        <end position="39"/>
    </location>
</feature>
<evidence type="ECO:0000313" key="5">
    <source>
        <dbReference type="EMBL" id="KAA8907452.1"/>
    </source>
</evidence>
<keyword evidence="2" id="KW-0175">Coiled coil</keyword>
<dbReference type="Pfam" id="PF13920">
    <property type="entry name" value="zf-C3HC4_3"/>
    <property type="match status" value="1"/>
</dbReference>
<dbReference type="Gene3D" id="3.30.40.10">
    <property type="entry name" value="Zinc/RING finger domain, C3HC4 (zinc finger)"/>
    <property type="match status" value="1"/>
</dbReference>
<keyword evidence="1" id="KW-0863">Zinc-finger</keyword>